<evidence type="ECO:0000313" key="3">
    <source>
        <dbReference type="EMBL" id="HJB90884.1"/>
    </source>
</evidence>
<dbReference type="AlphaFoldDB" id="A0A9D2MQU5"/>
<evidence type="ECO:0000313" key="4">
    <source>
        <dbReference type="Proteomes" id="UP000886883"/>
    </source>
</evidence>
<reference evidence="3" key="1">
    <citation type="journal article" date="2021" name="PeerJ">
        <title>Extensive microbial diversity within the chicken gut microbiome revealed by metagenomics and culture.</title>
        <authorList>
            <person name="Gilroy R."/>
            <person name="Ravi A."/>
            <person name="Getino M."/>
            <person name="Pursley I."/>
            <person name="Horton D.L."/>
            <person name="Alikhan N.F."/>
            <person name="Baker D."/>
            <person name="Gharbi K."/>
            <person name="Hall N."/>
            <person name="Watson M."/>
            <person name="Adriaenssens E.M."/>
            <person name="Foster-Nyarko E."/>
            <person name="Jarju S."/>
            <person name="Secka A."/>
            <person name="Antonio M."/>
            <person name="Oren A."/>
            <person name="Chaudhuri R.R."/>
            <person name="La Ragione R."/>
            <person name="Hildebrand F."/>
            <person name="Pallen M.J."/>
        </authorList>
    </citation>
    <scope>NUCLEOTIDE SEQUENCE</scope>
    <source>
        <strain evidence="3">USAMLcec3-2134</strain>
    </source>
</reference>
<organism evidence="3 4">
    <name type="scientific">Candidatus Eisenbergiella merdigallinarum</name>
    <dbReference type="NCBI Taxonomy" id="2838552"/>
    <lineage>
        <taxon>Bacteria</taxon>
        <taxon>Bacillati</taxon>
        <taxon>Bacillota</taxon>
        <taxon>Clostridia</taxon>
        <taxon>Lachnospirales</taxon>
        <taxon>Lachnospiraceae</taxon>
        <taxon>Eisenbergiella</taxon>
    </lineage>
</organism>
<name>A0A9D2MQU5_9FIRM</name>
<feature type="region of interest" description="Disordered" evidence="1">
    <location>
        <begin position="57"/>
        <end position="157"/>
    </location>
</feature>
<reference evidence="3" key="2">
    <citation type="submission" date="2021-04" db="EMBL/GenBank/DDBJ databases">
        <authorList>
            <person name="Gilroy R."/>
        </authorList>
    </citation>
    <scope>NUCLEOTIDE SEQUENCE</scope>
    <source>
        <strain evidence="3">USAMLcec3-2134</strain>
    </source>
</reference>
<keyword evidence="2" id="KW-0732">Signal</keyword>
<feature type="chain" id="PRO_5039337473" evidence="2">
    <location>
        <begin position="19"/>
        <end position="712"/>
    </location>
</feature>
<accession>A0A9D2MQU5</accession>
<comment type="caution">
    <text evidence="3">The sequence shown here is derived from an EMBL/GenBank/DDBJ whole genome shotgun (WGS) entry which is preliminary data.</text>
</comment>
<feature type="compositionally biased region" description="Low complexity" evidence="1">
    <location>
        <begin position="74"/>
        <end position="92"/>
    </location>
</feature>
<evidence type="ECO:0000256" key="2">
    <source>
        <dbReference type="SAM" id="SignalP"/>
    </source>
</evidence>
<protein>
    <submittedName>
        <fullName evidence="3">Uncharacterized protein</fullName>
    </submittedName>
</protein>
<evidence type="ECO:0000256" key="1">
    <source>
        <dbReference type="SAM" id="MobiDB-lite"/>
    </source>
</evidence>
<dbReference type="PROSITE" id="PS51257">
    <property type="entry name" value="PROKAR_LIPOPROTEIN"/>
    <property type="match status" value="1"/>
</dbReference>
<dbReference type="Proteomes" id="UP000886883">
    <property type="component" value="Unassembled WGS sequence"/>
</dbReference>
<feature type="signal peptide" evidence="2">
    <location>
        <begin position="1"/>
        <end position="18"/>
    </location>
</feature>
<feature type="compositionally biased region" description="Basic and acidic residues" evidence="1">
    <location>
        <begin position="148"/>
        <end position="157"/>
    </location>
</feature>
<proteinExistence type="predicted"/>
<dbReference type="EMBL" id="DWXE01000018">
    <property type="protein sequence ID" value="HJB90884.1"/>
    <property type="molecule type" value="Genomic_DNA"/>
</dbReference>
<sequence>MKKRHAVAGVWMMAAVLAAGCAPGQISEYARRAQQAGEIAFEGETAAAFNEEIAQVEERQIPGGTEEEQGGAAGSAAAADAEVGAAAGGNDEAAADAESEADSLASSERALGEPETEAVPEGDRGEGPDAVESEAVPAAQWPEMMRQVPDRAKEAWEEKRESFSGRLAGADRLNGTEQAAISAVLARKPYDGRTLCFQASARYDGGSYGSFLIFFDSARISAQGRVKGDLWYYGKEGAVPLLEDAVFLRAETISEGGNSWFAIHTQEGEETGARLYRVQEGACSSCFEDAASVFATEDGICVMRPSQYFQYDPVSGEWSKGKGTIPGYYFYDPESQDFLPYPVRALTAEEYLDYIRPGASEEDGSSFLQEQKDLFFDASRKDGEYNYAFFAVGDSRIGYRERRIGGASPDGSGDVAAQYRFAVYELDGGHLTPESGKESGEGYWFGNPEDPEDELAALDDIPADLLEYRIAQASDSLRSGEREALERVRREEAYPADCLAFVEMADYDRDGKEEAFVAAGKYDGAFGTPVCDLWYVTEEGAQLLEEARPVRGVFRYELRTASLYLMKGYGAGGSADLLYCVWEGAARRLLEDARAIEVEGNGDLTAWKGGEETFPSYGFYSEGSVSEYPVHSASPEEIREFENGQAVYDSLFGRGADSISCIRQDNGLWHMVLKMDDGAASYETWEERDGFLILIDCGEGSVSLQEEGGQGE</sequence>
<gene>
    <name evidence="3" type="ORF">H9763_05375</name>
</gene>